<evidence type="ECO:0000313" key="7">
    <source>
        <dbReference type="EMBL" id="SCY83920.1"/>
    </source>
</evidence>
<dbReference type="CDD" id="cd01335">
    <property type="entry name" value="Radical_SAM"/>
    <property type="match status" value="1"/>
</dbReference>
<dbReference type="PROSITE" id="PS51257">
    <property type="entry name" value="PROKAR_LIPOPROTEIN"/>
    <property type="match status" value="1"/>
</dbReference>
<dbReference type="InterPro" id="IPR013785">
    <property type="entry name" value="Aldolase_TIM"/>
</dbReference>
<dbReference type="EMBL" id="FMUX01000025">
    <property type="protein sequence ID" value="SCY83920.1"/>
    <property type="molecule type" value="Genomic_DNA"/>
</dbReference>
<dbReference type="InterPro" id="IPR058240">
    <property type="entry name" value="rSAM_sf"/>
</dbReference>
<evidence type="ECO:0000256" key="3">
    <source>
        <dbReference type="ARBA" id="ARBA00022723"/>
    </source>
</evidence>
<dbReference type="SFLD" id="SFLDG01067">
    <property type="entry name" value="SPASM/twitch_domain_containing"/>
    <property type="match status" value="1"/>
</dbReference>
<keyword evidence="2" id="KW-0949">S-adenosyl-L-methionine</keyword>
<dbReference type="OrthoDB" id="9782387at2"/>
<keyword evidence="5" id="KW-0411">Iron-sulfur</keyword>
<dbReference type="Pfam" id="PF04055">
    <property type="entry name" value="Radical_SAM"/>
    <property type="match status" value="1"/>
</dbReference>
<dbReference type="STRING" id="419481.SAMN05216233_12570"/>
<dbReference type="InterPro" id="IPR006638">
    <property type="entry name" value="Elp3/MiaA/NifB-like_rSAM"/>
</dbReference>
<protein>
    <submittedName>
        <fullName evidence="7">Radical SAM superfamily enzyme, MoaA/NifB/PqqE/SkfB family</fullName>
    </submittedName>
</protein>
<dbReference type="AlphaFoldDB" id="A0A1G5J7K5"/>
<dbReference type="InterPro" id="IPR007197">
    <property type="entry name" value="rSAM"/>
</dbReference>
<dbReference type="Gene3D" id="3.20.20.70">
    <property type="entry name" value="Aldolase class I"/>
    <property type="match status" value="1"/>
</dbReference>
<feature type="domain" description="Radical SAM core" evidence="6">
    <location>
        <begin position="6"/>
        <end position="224"/>
    </location>
</feature>
<dbReference type="PROSITE" id="PS51918">
    <property type="entry name" value="RADICAL_SAM"/>
    <property type="match status" value="1"/>
</dbReference>
<keyword evidence="4" id="KW-0408">Iron</keyword>
<keyword evidence="3" id="KW-0479">Metal-binding</keyword>
<comment type="cofactor">
    <cofactor evidence="1">
        <name>[4Fe-4S] cluster</name>
        <dbReference type="ChEBI" id="CHEBI:49883"/>
    </cofactor>
</comment>
<accession>A0A1G5J7K5</accession>
<organism evidence="7 8">
    <name type="scientific">Desulfoluna spongiiphila</name>
    <dbReference type="NCBI Taxonomy" id="419481"/>
    <lineage>
        <taxon>Bacteria</taxon>
        <taxon>Pseudomonadati</taxon>
        <taxon>Thermodesulfobacteriota</taxon>
        <taxon>Desulfobacteria</taxon>
        <taxon>Desulfobacterales</taxon>
        <taxon>Desulfolunaceae</taxon>
        <taxon>Desulfoluna</taxon>
    </lineage>
</organism>
<dbReference type="RefSeq" id="WP_092214977.1">
    <property type="nucleotide sequence ID" value="NZ_FMUX01000025.1"/>
</dbReference>
<proteinExistence type="predicted"/>
<dbReference type="SMART" id="SM00729">
    <property type="entry name" value="Elp3"/>
    <property type="match status" value="1"/>
</dbReference>
<dbReference type="GO" id="GO:0046872">
    <property type="term" value="F:metal ion binding"/>
    <property type="evidence" value="ECO:0007669"/>
    <property type="project" value="UniProtKB-KW"/>
</dbReference>
<dbReference type="Proteomes" id="UP000198870">
    <property type="component" value="Unassembled WGS sequence"/>
</dbReference>
<evidence type="ECO:0000259" key="6">
    <source>
        <dbReference type="PROSITE" id="PS51918"/>
    </source>
</evidence>
<name>A0A1G5J7K5_9BACT</name>
<evidence type="ECO:0000256" key="5">
    <source>
        <dbReference type="ARBA" id="ARBA00023014"/>
    </source>
</evidence>
<evidence type="ECO:0000313" key="8">
    <source>
        <dbReference type="Proteomes" id="UP000198870"/>
    </source>
</evidence>
<gene>
    <name evidence="7" type="ORF">SAMN05216233_12570</name>
</gene>
<dbReference type="InterPro" id="IPR050377">
    <property type="entry name" value="Radical_SAM_PqqE_MftC-like"/>
</dbReference>
<dbReference type="PANTHER" id="PTHR11228">
    <property type="entry name" value="RADICAL SAM DOMAIN PROTEIN"/>
    <property type="match status" value="1"/>
</dbReference>
<keyword evidence="8" id="KW-1185">Reference proteome</keyword>
<reference evidence="7 8" key="1">
    <citation type="submission" date="2016-10" db="EMBL/GenBank/DDBJ databases">
        <authorList>
            <person name="de Groot N.N."/>
        </authorList>
    </citation>
    <scope>NUCLEOTIDE SEQUENCE [LARGE SCALE GENOMIC DNA]</scope>
    <source>
        <strain evidence="7 8">AA1</strain>
    </source>
</reference>
<dbReference type="GO" id="GO:0051536">
    <property type="term" value="F:iron-sulfur cluster binding"/>
    <property type="evidence" value="ECO:0007669"/>
    <property type="project" value="UniProtKB-KW"/>
</dbReference>
<dbReference type="GO" id="GO:0003824">
    <property type="term" value="F:catalytic activity"/>
    <property type="evidence" value="ECO:0007669"/>
    <property type="project" value="InterPro"/>
</dbReference>
<evidence type="ECO:0000256" key="4">
    <source>
        <dbReference type="ARBA" id="ARBA00023004"/>
    </source>
</evidence>
<dbReference type="SUPFAM" id="SSF102114">
    <property type="entry name" value="Radical SAM enzymes"/>
    <property type="match status" value="1"/>
</dbReference>
<dbReference type="PANTHER" id="PTHR11228:SF7">
    <property type="entry name" value="PQQA PEPTIDE CYCLASE"/>
    <property type="match status" value="1"/>
</dbReference>
<sequence>MRKTVSFTKDATNVFFHILTACNLSCRHCYINPTQHGTQTLPIETIEEWLALFANRSKEANIIFLGGEPTMHPDLARAIKKARALGYASITIDTNGYLFHDILDKVTPAEVDALSFSLDGATAATNDPIRGKGSWETCMAGIRKGVAKGFSTSLIYTVSGANLHELDQMPDLLEELGVNHFFIQVLGIRGNSAREEAEEEGLMRVTRDNWMEVVPTVAEEVARRGIKVTWPKVFLDEGEAFECAGHVADNLFLFPNGRVYRCPLCEDFPVHSMVIEDGELKDAPRINETDLFDLSIAEGCVMNRIIQPGNIVYKENGTPEWRVACCLLKEEITPK</sequence>
<evidence type="ECO:0000256" key="1">
    <source>
        <dbReference type="ARBA" id="ARBA00001966"/>
    </source>
</evidence>
<dbReference type="SFLD" id="SFLDS00029">
    <property type="entry name" value="Radical_SAM"/>
    <property type="match status" value="1"/>
</dbReference>
<evidence type="ECO:0000256" key="2">
    <source>
        <dbReference type="ARBA" id="ARBA00022691"/>
    </source>
</evidence>